<dbReference type="SUPFAM" id="SSF53335">
    <property type="entry name" value="S-adenosyl-L-methionine-dependent methyltransferases"/>
    <property type="match status" value="1"/>
</dbReference>
<dbReference type="GO" id="GO:0032259">
    <property type="term" value="P:methylation"/>
    <property type="evidence" value="ECO:0007669"/>
    <property type="project" value="UniProtKB-KW"/>
</dbReference>
<dbReference type="EMBL" id="JBHSUS010000001">
    <property type="protein sequence ID" value="MFC6440197.1"/>
    <property type="molecule type" value="Genomic_DNA"/>
</dbReference>
<accession>A0ABW1XJ12</accession>
<dbReference type="PANTHER" id="PTHR43861">
    <property type="entry name" value="TRANS-ACONITATE 2-METHYLTRANSFERASE-RELATED"/>
    <property type="match status" value="1"/>
</dbReference>
<keyword evidence="3" id="KW-1185">Reference proteome</keyword>
<dbReference type="Proteomes" id="UP001596364">
    <property type="component" value="Unassembled WGS sequence"/>
</dbReference>
<dbReference type="PANTHER" id="PTHR43861:SF1">
    <property type="entry name" value="TRANS-ACONITATE 2-METHYLTRANSFERASE"/>
    <property type="match status" value="1"/>
</dbReference>
<dbReference type="Gene3D" id="3.40.50.150">
    <property type="entry name" value="Vaccinia Virus protein VP39"/>
    <property type="match status" value="1"/>
</dbReference>
<evidence type="ECO:0000259" key="1">
    <source>
        <dbReference type="Pfam" id="PF08241"/>
    </source>
</evidence>
<keyword evidence="2" id="KW-0808">Transferase</keyword>
<evidence type="ECO:0000313" key="2">
    <source>
        <dbReference type="EMBL" id="MFC6440197.1"/>
    </source>
</evidence>
<keyword evidence="2" id="KW-0489">Methyltransferase</keyword>
<protein>
    <submittedName>
        <fullName evidence="2">Methyltransferase domain-containing protein</fullName>
    </submittedName>
</protein>
<organism evidence="2 3">
    <name type="scientific">Pseudobowmanella zhangzhouensis</name>
    <dbReference type="NCBI Taxonomy" id="1537679"/>
    <lineage>
        <taxon>Bacteria</taxon>
        <taxon>Pseudomonadati</taxon>
        <taxon>Pseudomonadota</taxon>
        <taxon>Gammaproteobacteria</taxon>
        <taxon>Alteromonadales</taxon>
        <taxon>Alteromonadaceae</taxon>
    </lineage>
</organism>
<comment type="caution">
    <text evidence="2">The sequence shown here is derived from an EMBL/GenBank/DDBJ whole genome shotgun (WGS) entry which is preliminary data.</text>
</comment>
<dbReference type="RefSeq" id="WP_131258003.1">
    <property type="nucleotide sequence ID" value="NZ_JBHSUS010000001.1"/>
</dbReference>
<dbReference type="CDD" id="cd02440">
    <property type="entry name" value="AdoMet_MTases"/>
    <property type="match status" value="1"/>
</dbReference>
<sequence>MSDVALKQRIAQQFGRHAGDYDALAQVQWLIGQQAASLLPVSDGVLLDIGAGTGRVTALLRRHHRRVVGLDLALGMLDYAKQQHGDTIGWLCGDAESLPLASGQCARVFSSMVLQWSREPETVAAEIARILAPGGCGVVTIMTAGSFPQWQHCWRNSPARMVGFMPASRWQQALQSVGLEVNCDIRQYTTYHLSVSEMFDSIREIGAGAVATRDSVAPLSRSELKEFVRCYERLRDQDGRLPLTYEVSFFTFSKMEINQDA</sequence>
<dbReference type="GO" id="GO:0008168">
    <property type="term" value="F:methyltransferase activity"/>
    <property type="evidence" value="ECO:0007669"/>
    <property type="project" value="UniProtKB-KW"/>
</dbReference>
<evidence type="ECO:0000313" key="3">
    <source>
        <dbReference type="Proteomes" id="UP001596364"/>
    </source>
</evidence>
<feature type="domain" description="Methyltransferase type 11" evidence="1">
    <location>
        <begin position="47"/>
        <end position="136"/>
    </location>
</feature>
<dbReference type="InterPro" id="IPR029063">
    <property type="entry name" value="SAM-dependent_MTases_sf"/>
</dbReference>
<dbReference type="Pfam" id="PF08241">
    <property type="entry name" value="Methyltransf_11"/>
    <property type="match status" value="1"/>
</dbReference>
<gene>
    <name evidence="2" type="ORF">ACFP85_08565</name>
</gene>
<name>A0ABW1XJ12_9ALTE</name>
<proteinExistence type="predicted"/>
<dbReference type="InterPro" id="IPR013216">
    <property type="entry name" value="Methyltransf_11"/>
</dbReference>
<reference evidence="3" key="1">
    <citation type="journal article" date="2019" name="Int. J. Syst. Evol. Microbiol.">
        <title>The Global Catalogue of Microorganisms (GCM) 10K type strain sequencing project: providing services to taxonomists for standard genome sequencing and annotation.</title>
        <authorList>
            <consortium name="The Broad Institute Genomics Platform"/>
            <consortium name="The Broad Institute Genome Sequencing Center for Infectious Disease"/>
            <person name="Wu L."/>
            <person name="Ma J."/>
        </authorList>
    </citation>
    <scope>NUCLEOTIDE SEQUENCE [LARGE SCALE GENOMIC DNA]</scope>
    <source>
        <strain evidence="3">CGMCC 1.16031</strain>
    </source>
</reference>